<dbReference type="Gene3D" id="3.90.215.10">
    <property type="entry name" value="Gamma Fibrinogen, chain A, domain 1"/>
    <property type="match status" value="1"/>
</dbReference>
<feature type="chain" id="PRO_5035776166" description="Fibrinogen C-terminal domain-containing protein" evidence="2">
    <location>
        <begin position="25"/>
        <end position="316"/>
    </location>
</feature>
<dbReference type="InterPro" id="IPR036056">
    <property type="entry name" value="Fibrinogen-like_C"/>
</dbReference>
<organism evidence="4 5">
    <name type="scientific">Owenia fusiformis</name>
    <name type="common">Polychaete worm</name>
    <dbReference type="NCBI Taxonomy" id="6347"/>
    <lineage>
        <taxon>Eukaryota</taxon>
        <taxon>Metazoa</taxon>
        <taxon>Spiralia</taxon>
        <taxon>Lophotrochozoa</taxon>
        <taxon>Annelida</taxon>
        <taxon>Polychaeta</taxon>
        <taxon>Sedentaria</taxon>
        <taxon>Canalipalpata</taxon>
        <taxon>Sabellida</taxon>
        <taxon>Oweniida</taxon>
        <taxon>Oweniidae</taxon>
        <taxon>Owenia</taxon>
    </lineage>
</organism>
<keyword evidence="2" id="KW-0732">Signal</keyword>
<dbReference type="SMART" id="SM00186">
    <property type="entry name" value="FBG"/>
    <property type="match status" value="1"/>
</dbReference>
<evidence type="ECO:0000256" key="2">
    <source>
        <dbReference type="SAM" id="SignalP"/>
    </source>
</evidence>
<keyword evidence="5" id="KW-1185">Reference proteome</keyword>
<dbReference type="AlphaFoldDB" id="A0A8S4P8W2"/>
<dbReference type="SUPFAM" id="SSF56496">
    <property type="entry name" value="Fibrinogen C-terminal domain-like"/>
    <property type="match status" value="1"/>
</dbReference>
<dbReference type="Pfam" id="PF00147">
    <property type="entry name" value="Fibrinogen_C"/>
    <property type="match status" value="1"/>
</dbReference>
<dbReference type="GO" id="GO:0005615">
    <property type="term" value="C:extracellular space"/>
    <property type="evidence" value="ECO:0007669"/>
    <property type="project" value="TreeGrafter"/>
</dbReference>
<evidence type="ECO:0000313" key="4">
    <source>
        <dbReference type="EMBL" id="CAH1789702.1"/>
    </source>
</evidence>
<evidence type="ECO:0000256" key="1">
    <source>
        <dbReference type="SAM" id="Coils"/>
    </source>
</evidence>
<feature type="domain" description="Fibrinogen C-terminal" evidence="3">
    <location>
        <begin position="94"/>
        <end position="316"/>
    </location>
</feature>
<comment type="caution">
    <text evidence="4">The sequence shown here is derived from an EMBL/GenBank/DDBJ whole genome shotgun (WGS) entry which is preliminary data.</text>
</comment>
<gene>
    <name evidence="4" type="ORF">OFUS_LOCUS15016</name>
</gene>
<dbReference type="InterPro" id="IPR050373">
    <property type="entry name" value="Fibrinogen_C-term_domain"/>
</dbReference>
<feature type="coiled-coil region" evidence="1">
    <location>
        <begin position="41"/>
        <end position="68"/>
    </location>
</feature>
<dbReference type="PROSITE" id="PS51257">
    <property type="entry name" value="PROKAR_LIPOPROTEIN"/>
    <property type="match status" value="1"/>
</dbReference>
<evidence type="ECO:0000313" key="5">
    <source>
        <dbReference type="Proteomes" id="UP000749559"/>
    </source>
</evidence>
<name>A0A8S4P8W2_OWEFU</name>
<protein>
    <recommendedName>
        <fullName evidence="3">Fibrinogen C-terminal domain-containing protein</fullName>
    </recommendedName>
</protein>
<feature type="signal peptide" evidence="2">
    <location>
        <begin position="1"/>
        <end position="24"/>
    </location>
</feature>
<reference evidence="4" key="1">
    <citation type="submission" date="2022-03" db="EMBL/GenBank/DDBJ databases">
        <authorList>
            <person name="Martin C."/>
        </authorList>
    </citation>
    <scope>NUCLEOTIDE SEQUENCE</scope>
</reference>
<sequence>MRLDQSFAILWVVFTFSCIKEMNAGSCGNRLSRRKDIDHLRETLQFENDEQKSEISSLAQQVSDINDKLSTIKEDIGDMKSAMTTLKNGMSQPMLNSSEITDCGEDSSYSGVRTIKTTEGRLFSAYCEQGWTYIFKRFDGSVAFNLTWSEYKKGFGETNAEHFIGLDNLASLLKQRNYEIRIDLATWPETNENPSTRYAEYSDFKVADESDKYRLTIGGYRGTARDSMARHNDTEFTTYDRDNDKLKNASCAKKYKGAWWYTECHDSNLFGLYSPQPKCSGFGECMTWRHWPGKLLPNKDNYWYSFKKASMKIYRK</sequence>
<dbReference type="OrthoDB" id="7735550at2759"/>
<dbReference type="CDD" id="cd00087">
    <property type="entry name" value="FReD"/>
    <property type="match status" value="1"/>
</dbReference>
<evidence type="ECO:0000259" key="3">
    <source>
        <dbReference type="PROSITE" id="PS51406"/>
    </source>
</evidence>
<proteinExistence type="predicted"/>
<dbReference type="InterPro" id="IPR002181">
    <property type="entry name" value="Fibrinogen_a/b/g_C_dom"/>
</dbReference>
<accession>A0A8S4P8W2</accession>
<keyword evidence="1" id="KW-0175">Coiled coil</keyword>
<dbReference type="InterPro" id="IPR014716">
    <property type="entry name" value="Fibrinogen_a/b/g_C_1"/>
</dbReference>
<dbReference type="PANTHER" id="PTHR19143">
    <property type="entry name" value="FIBRINOGEN/TENASCIN/ANGIOPOEITIN"/>
    <property type="match status" value="1"/>
</dbReference>
<dbReference type="EMBL" id="CAIIXF020000007">
    <property type="protein sequence ID" value="CAH1789702.1"/>
    <property type="molecule type" value="Genomic_DNA"/>
</dbReference>
<dbReference type="PROSITE" id="PS51406">
    <property type="entry name" value="FIBRINOGEN_C_2"/>
    <property type="match status" value="1"/>
</dbReference>
<dbReference type="Proteomes" id="UP000749559">
    <property type="component" value="Unassembled WGS sequence"/>
</dbReference>